<dbReference type="AlphaFoldDB" id="A0A066V3H7"/>
<dbReference type="GeneID" id="25266263"/>
<feature type="region of interest" description="Disordered" evidence="1">
    <location>
        <begin position="1"/>
        <end position="42"/>
    </location>
</feature>
<gene>
    <name evidence="2" type="ORF">K437DRAFT_271403</name>
</gene>
<evidence type="ECO:0000256" key="1">
    <source>
        <dbReference type="SAM" id="MobiDB-lite"/>
    </source>
</evidence>
<sequence length="110" mass="11095">VDGLRAGGGGGGGGGVEIEVLDSADGLRTDVSGGGDKMRDPTAVSVPTREALLRLEPASALLKRAPRTPLPPRARRLMPSGMGAANDVAEAVTSATAMVVVRESFIASVE</sequence>
<accession>A0A066V3H7</accession>
<dbReference type="RefSeq" id="XP_013239705.1">
    <property type="nucleotide sequence ID" value="XM_013384251.1"/>
</dbReference>
<dbReference type="EMBL" id="JMSN01000268">
    <property type="protein sequence ID" value="KDN34788.1"/>
    <property type="molecule type" value="Genomic_DNA"/>
</dbReference>
<protein>
    <submittedName>
        <fullName evidence="2">Uncharacterized protein</fullName>
    </submittedName>
</protein>
<dbReference type="InParanoid" id="A0A066V3H7"/>
<proteinExistence type="predicted"/>
<organism evidence="2 3">
    <name type="scientific">Tilletiaria anomala (strain ATCC 24038 / CBS 436.72 / UBC 951)</name>
    <dbReference type="NCBI Taxonomy" id="1037660"/>
    <lineage>
        <taxon>Eukaryota</taxon>
        <taxon>Fungi</taxon>
        <taxon>Dikarya</taxon>
        <taxon>Basidiomycota</taxon>
        <taxon>Ustilaginomycotina</taxon>
        <taxon>Exobasidiomycetes</taxon>
        <taxon>Georgefischeriales</taxon>
        <taxon>Tilletiariaceae</taxon>
        <taxon>Tilletiaria</taxon>
    </lineage>
</organism>
<evidence type="ECO:0000313" key="2">
    <source>
        <dbReference type="EMBL" id="KDN34788.1"/>
    </source>
</evidence>
<comment type="caution">
    <text evidence="2">The sequence shown here is derived from an EMBL/GenBank/DDBJ whole genome shotgun (WGS) entry which is preliminary data.</text>
</comment>
<dbReference type="Proteomes" id="UP000027361">
    <property type="component" value="Unassembled WGS sequence"/>
</dbReference>
<feature type="non-terminal residue" evidence="2">
    <location>
        <position position="1"/>
    </location>
</feature>
<feature type="compositionally biased region" description="Gly residues" evidence="1">
    <location>
        <begin position="1"/>
        <end position="16"/>
    </location>
</feature>
<reference evidence="2 3" key="1">
    <citation type="submission" date="2014-05" db="EMBL/GenBank/DDBJ databases">
        <title>Draft genome sequence of a rare smut relative, Tilletiaria anomala UBC 951.</title>
        <authorList>
            <consortium name="DOE Joint Genome Institute"/>
            <person name="Toome M."/>
            <person name="Kuo A."/>
            <person name="Henrissat B."/>
            <person name="Lipzen A."/>
            <person name="Tritt A."/>
            <person name="Yoshinaga Y."/>
            <person name="Zane M."/>
            <person name="Barry K."/>
            <person name="Grigoriev I.V."/>
            <person name="Spatafora J.W."/>
            <person name="Aimea M.C."/>
        </authorList>
    </citation>
    <scope>NUCLEOTIDE SEQUENCE [LARGE SCALE GENOMIC DNA]</scope>
    <source>
        <strain evidence="2 3">UBC 951</strain>
    </source>
</reference>
<keyword evidence="3" id="KW-1185">Reference proteome</keyword>
<name>A0A066V3H7_TILAU</name>
<dbReference type="HOGENOM" id="CLU_2177190_0_0_1"/>
<evidence type="ECO:0000313" key="3">
    <source>
        <dbReference type="Proteomes" id="UP000027361"/>
    </source>
</evidence>